<feature type="transmembrane region" description="Helical" evidence="8">
    <location>
        <begin position="364"/>
        <end position="386"/>
    </location>
</feature>
<feature type="domain" description="Major facilitator superfamily (MFS) profile" evidence="9">
    <location>
        <begin position="36"/>
        <end position="524"/>
    </location>
</feature>
<dbReference type="RefSeq" id="WP_269414818.1">
    <property type="nucleotide sequence ID" value="NZ_JAPWGL010000002.1"/>
</dbReference>
<evidence type="ECO:0000259" key="9">
    <source>
        <dbReference type="PROSITE" id="PS50850"/>
    </source>
</evidence>
<feature type="transmembrane region" description="Helical" evidence="8">
    <location>
        <begin position="109"/>
        <end position="126"/>
    </location>
</feature>
<evidence type="ECO:0000256" key="5">
    <source>
        <dbReference type="ARBA" id="ARBA00022856"/>
    </source>
</evidence>
<organism evidence="10 11">
    <name type="scientific">Pedobacter rhodius</name>
    <dbReference type="NCBI Taxonomy" id="3004098"/>
    <lineage>
        <taxon>Bacteria</taxon>
        <taxon>Pseudomonadati</taxon>
        <taxon>Bacteroidota</taxon>
        <taxon>Sphingobacteriia</taxon>
        <taxon>Sphingobacteriales</taxon>
        <taxon>Sphingobacteriaceae</taxon>
        <taxon>Pedobacter</taxon>
    </lineage>
</organism>
<dbReference type="InterPro" id="IPR000109">
    <property type="entry name" value="POT_fam"/>
</dbReference>
<feature type="transmembrane region" description="Helical" evidence="8">
    <location>
        <begin position="169"/>
        <end position="193"/>
    </location>
</feature>
<comment type="subcellular location">
    <subcellularLocation>
        <location evidence="1">Cell membrane</location>
        <topology evidence="1">Multi-pass membrane protein</topology>
    </subcellularLocation>
</comment>
<feature type="transmembrane region" description="Helical" evidence="8">
    <location>
        <begin position="398"/>
        <end position="417"/>
    </location>
</feature>
<dbReference type="Gene3D" id="1.20.1250.20">
    <property type="entry name" value="MFS general substrate transporter like domains"/>
    <property type="match status" value="3"/>
</dbReference>
<keyword evidence="5" id="KW-0571">Peptide transport</keyword>
<comment type="caution">
    <text evidence="10">The sequence shown here is derived from an EMBL/GenBank/DDBJ whole genome shotgun (WGS) entry which is preliminary data.</text>
</comment>
<dbReference type="EMBL" id="JAPWGL010000002">
    <property type="protein sequence ID" value="MCZ4223016.1"/>
    <property type="molecule type" value="Genomic_DNA"/>
</dbReference>
<dbReference type="PANTHER" id="PTHR23517">
    <property type="entry name" value="RESISTANCE PROTEIN MDTM, PUTATIVE-RELATED-RELATED"/>
    <property type="match status" value="1"/>
</dbReference>
<evidence type="ECO:0000256" key="4">
    <source>
        <dbReference type="ARBA" id="ARBA00022692"/>
    </source>
</evidence>
<dbReference type="InterPro" id="IPR050171">
    <property type="entry name" value="MFS_Transporters"/>
</dbReference>
<evidence type="ECO:0000313" key="10">
    <source>
        <dbReference type="EMBL" id="MCZ4223016.1"/>
    </source>
</evidence>
<feature type="transmembrane region" description="Helical" evidence="8">
    <location>
        <begin position="463"/>
        <end position="482"/>
    </location>
</feature>
<keyword evidence="3" id="KW-1003">Cell membrane</keyword>
<evidence type="ECO:0000313" key="11">
    <source>
        <dbReference type="Proteomes" id="UP001144341"/>
    </source>
</evidence>
<feature type="transmembrane region" description="Helical" evidence="8">
    <location>
        <begin position="79"/>
        <end position="100"/>
    </location>
</feature>
<dbReference type="CDD" id="cd17346">
    <property type="entry name" value="MFS_DtpA_like"/>
    <property type="match status" value="1"/>
</dbReference>
<dbReference type="PROSITE" id="PS50850">
    <property type="entry name" value="MFS"/>
    <property type="match status" value="1"/>
</dbReference>
<feature type="transmembrane region" description="Helical" evidence="8">
    <location>
        <begin position="301"/>
        <end position="321"/>
    </location>
</feature>
<evidence type="ECO:0000256" key="8">
    <source>
        <dbReference type="SAM" id="Phobius"/>
    </source>
</evidence>
<evidence type="ECO:0000256" key="1">
    <source>
        <dbReference type="ARBA" id="ARBA00004651"/>
    </source>
</evidence>
<feature type="transmembrane region" description="Helical" evidence="8">
    <location>
        <begin position="494"/>
        <end position="517"/>
    </location>
</feature>
<evidence type="ECO:0000256" key="2">
    <source>
        <dbReference type="ARBA" id="ARBA00022448"/>
    </source>
</evidence>
<protein>
    <submittedName>
        <fullName evidence="10">Peptide MFS transporter</fullName>
    </submittedName>
</protein>
<dbReference type="InterPro" id="IPR020846">
    <property type="entry name" value="MFS_dom"/>
</dbReference>
<dbReference type="NCBIfam" id="TIGR00924">
    <property type="entry name" value="yjdL_sub1_fam"/>
    <property type="match status" value="1"/>
</dbReference>
<feature type="transmembrane region" description="Helical" evidence="8">
    <location>
        <begin position="132"/>
        <end position="148"/>
    </location>
</feature>
<name>A0ABT4KVR3_9SPHI</name>
<gene>
    <name evidence="10" type="ORF">O0931_06875</name>
</gene>
<dbReference type="InterPro" id="IPR005279">
    <property type="entry name" value="Dipep/tripep_permease"/>
</dbReference>
<dbReference type="Pfam" id="PF00854">
    <property type="entry name" value="PTR2"/>
    <property type="match status" value="2"/>
</dbReference>
<accession>A0ABT4KVR3</accession>
<keyword evidence="5" id="KW-0653">Protein transport</keyword>
<evidence type="ECO:0000256" key="6">
    <source>
        <dbReference type="ARBA" id="ARBA00022989"/>
    </source>
</evidence>
<dbReference type="InterPro" id="IPR036259">
    <property type="entry name" value="MFS_trans_sf"/>
</dbReference>
<evidence type="ECO:0000256" key="3">
    <source>
        <dbReference type="ARBA" id="ARBA00022475"/>
    </source>
</evidence>
<keyword evidence="11" id="KW-1185">Reference proteome</keyword>
<dbReference type="PANTHER" id="PTHR23517:SF15">
    <property type="entry name" value="PROTON-DEPENDENT OLIGOPEPTIDE FAMILY TRANSPORT PROTEIN"/>
    <property type="match status" value="1"/>
</dbReference>
<reference evidence="10" key="1">
    <citation type="submission" date="2022-12" db="EMBL/GenBank/DDBJ databases">
        <title>Genome sequence of SJ11.</title>
        <authorList>
            <person name="Woo H."/>
        </authorList>
    </citation>
    <scope>NUCLEOTIDE SEQUENCE</scope>
    <source>
        <strain evidence="10">SJ11</strain>
    </source>
</reference>
<proteinExistence type="predicted"/>
<feature type="transmembrane region" description="Helical" evidence="8">
    <location>
        <begin position="255"/>
        <end position="272"/>
    </location>
</feature>
<dbReference type="SUPFAM" id="SSF103473">
    <property type="entry name" value="MFS general substrate transporter"/>
    <property type="match status" value="2"/>
</dbReference>
<keyword evidence="6 8" id="KW-1133">Transmembrane helix</keyword>
<feature type="transmembrane region" description="Helical" evidence="8">
    <location>
        <begin position="49"/>
        <end position="67"/>
    </location>
</feature>
<feature type="transmembrane region" description="Helical" evidence="8">
    <location>
        <begin position="429"/>
        <end position="451"/>
    </location>
</feature>
<feature type="transmembrane region" description="Helical" evidence="8">
    <location>
        <begin position="199"/>
        <end position="218"/>
    </location>
</feature>
<evidence type="ECO:0000256" key="7">
    <source>
        <dbReference type="ARBA" id="ARBA00023136"/>
    </source>
</evidence>
<sequence length="531" mass="58536">MQTSTETLSINQEQELNLHLESQGVFPEKLFSHPVGLFVLFFTEMWERFSYYGMRAILVLFLVSDLSKNGWGWPRPEALQLYALYTGLAYFTPIIGGLIADRWTGYRKAVIIGALVMTLGHGAMALEGLSTNFFYVGLLLLILGNGLFKPNISSIVGKLYPSISDKKDSAYAIFYMGINSGAFIGMLMCGYIGEKVGWHYGFGLAGIFMLFGMLQFYFGQKIFGVIGSAVQKADKVEKADPTVEIVSPIVRKQRLWVIGIFSIFTIFFWMVFEQAGGSMTIFAKDYTLRNLTGGAATTFKWVDGILTIFPLVAVSFVLFSLATKIFKKYPATILFTLLSFVIIWGLAIWKVTREFSSVTTEVPASWFSVLNSFFIVSLAPIFSKIWETKFNPGGPVKFGIGLILVGVGFAGLAYGGSNIPQGATAAQVSMFWLIFAYFFHTVGELCVSPVGLSYVSKLAPANLVGLMFGFWFTCTAIGNYLAGATGSLIDKISSQYSISIFFLIFTGIPIVAGLIMLSLNPLLKKWMNGVH</sequence>
<dbReference type="Proteomes" id="UP001144341">
    <property type="component" value="Unassembled WGS sequence"/>
</dbReference>
<feature type="transmembrane region" description="Helical" evidence="8">
    <location>
        <begin position="333"/>
        <end position="352"/>
    </location>
</feature>
<keyword evidence="4 8" id="KW-0812">Transmembrane</keyword>
<keyword evidence="7 8" id="KW-0472">Membrane</keyword>
<keyword evidence="2" id="KW-0813">Transport</keyword>